<reference evidence="2" key="1">
    <citation type="submission" date="2022-11" db="UniProtKB">
        <authorList>
            <consortium name="WormBaseParasite"/>
        </authorList>
    </citation>
    <scope>IDENTIFICATION</scope>
</reference>
<protein>
    <submittedName>
        <fullName evidence="2">Uncharacterized protein</fullName>
    </submittedName>
</protein>
<accession>A0A915CHE5</accession>
<proteinExistence type="predicted"/>
<dbReference type="Proteomes" id="UP000887569">
    <property type="component" value="Unplaced"/>
</dbReference>
<evidence type="ECO:0000313" key="2">
    <source>
        <dbReference type="WBParaSite" id="PgR198_g001_t01"/>
    </source>
</evidence>
<keyword evidence="1" id="KW-1185">Reference proteome</keyword>
<evidence type="ECO:0000313" key="1">
    <source>
        <dbReference type="Proteomes" id="UP000887569"/>
    </source>
</evidence>
<sequence>MYLRLASSKEFVKPECEKINVEELNALFAEAIRTLQITPYEDTSAEALASLLKLDDEQHDALEFQILLFGKMEKLLSIERSGKM</sequence>
<dbReference type="WBParaSite" id="PgR198_g001_t01">
    <property type="protein sequence ID" value="PgR198_g001_t01"/>
    <property type="gene ID" value="PgR198_g001"/>
</dbReference>
<dbReference type="AlphaFoldDB" id="A0A915CHE5"/>
<organism evidence="1 2">
    <name type="scientific">Parascaris univalens</name>
    <name type="common">Nematode worm</name>
    <dbReference type="NCBI Taxonomy" id="6257"/>
    <lineage>
        <taxon>Eukaryota</taxon>
        <taxon>Metazoa</taxon>
        <taxon>Ecdysozoa</taxon>
        <taxon>Nematoda</taxon>
        <taxon>Chromadorea</taxon>
        <taxon>Rhabditida</taxon>
        <taxon>Spirurina</taxon>
        <taxon>Ascaridomorpha</taxon>
        <taxon>Ascaridoidea</taxon>
        <taxon>Ascarididae</taxon>
        <taxon>Parascaris</taxon>
    </lineage>
</organism>
<name>A0A915CHE5_PARUN</name>